<evidence type="ECO:0000256" key="12">
    <source>
        <dbReference type="SAM" id="Phobius"/>
    </source>
</evidence>
<keyword evidence="5" id="KW-0631">Potassium channel</keyword>
<name>A0ABQ2ERP3_9DEIO</name>
<evidence type="ECO:0000313" key="14">
    <source>
        <dbReference type="EMBL" id="GGK19084.1"/>
    </source>
</evidence>
<feature type="transmembrane region" description="Helical" evidence="12">
    <location>
        <begin position="28"/>
        <end position="47"/>
    </location>
</feature>
<dbReference type="EMBL" id="BMPP01000003">
    <property type="protein sequence ID" value="GGK19084.1"/>
    <property type="molecule type" value="Genomic_DNA"/>
</dbReference>
<keyword evidence="2" id="KW-0813">Transport</keyword>
<gene>
    <name evidence="14" type="ORF">GCM10008955_10640</name>
</gene>
<organism evidence="14 15">
    <name type="scientific">Deinococcus malanensis</name>
    <dbReference type="NCBI Taxonomy" id="1706855"/>
    <lineage>
        <taxon>Bacteria</taxon>
        <taxon>Thermotogati</taxon>
        <taxon>Deinococcota</taxon>
        <taxon>Deinococci</taxon>
        <taxon>Deinococcales</taxon>
        <taxon>Deinococcaceae</taxon>
        <taxon>Deinococcus</taxon>
    </lineage>
</organism>
<keyword evidence="3" id="KW-0633">Potassium transport</keyword>
<evidence type="ECO:0000256" key="7">
    <source>
        <dbReference type="ARBA" id="ARBA00022958"/>
    </source>
</evidence>
<evidence type="ECO:0000256" key="4">
    <source>
        <dbReference type="ARBA" id="ARBA00022692"/>
    </source>
</evidence>
<evidence type="ECO:0000256" key="8">
    <source>
        <dbReference type="ARBA" id="ARBA00022989"/>
    </source>
</evidence>
<keyword evidence="11" id="KW-0407">Ion channel</keyword>
<evidence type="ECO:0000256" key="6">
    <source>
        <dbReference type="ARBA" id="ARBA00022882"/>
    </source>
</evidence>
<evidence type="ECO:0000256" key="5">
    <source>
        <dbReference type="ARBA" id="ARBA00022826"/>
    </source>
</evidence>
<feature type="domain" description="Ion transport" evidence="13">
    <location>
        <begin position="31"/>
        <end position="235"/>
    </location>
</feature>
<reference evidence="15" key="1">
    <citation type="journal article" date="2019" name="Int. J. Syst. Evol. Microbiol.">
        <title>The Global Catalogue of Microorganisms (GCM) 10K type strain sequencing project: providing services to taxonomists for standard genome sequencing and annotation.</title>
        <authorList>
            <consortium name="The Broad Institute Genomics Platform"/>
            <consortium name="The Broad Institute Genome Sequencing Center for Infectious Disease"/>
            <person name="Wu L."/>
            <person name="Ma J."/>
        </authorList>
    </citation>
    <scope>NUCLEOTIDE SEQUENCE [LARGE SCALE GENOMIC DNA]</scope>
    <source>
        <strain evidence="15">JCM 30331</strain>
    </source>
</reference>
<dbReference type="Proteomes" id="UP000647587">
    <property type="component" value="Unassembled WGS sequence"/>
</dbReference>
<comment type="subcellular location">
    <subcellularLocation>
        <location evidence="1">Membrane</location>
        <topology evidence="1">Multi-pass membrane protein</topology>
    </subcellularLocation>
</comment>
<feature type="transmembrane region" description="Helical" evidence="12">
    <location>
        <begin position="59"/>
        <end position="75"/>
    </location>
</feature>
<dbReference type="Gene3D" id="1.20.120.350">
    <property type="entry name" value="Voltage-gated potassium channels. Chain C"/>
    <property type="match status" value="1"/>
</dbReference>
<evidence type="ECO:0000313" key="15">
    <source>
        <dbReference type="Proteomes" id="UP000647587"/>
    </source>
</evidence>
<keyword evidence="10 12" id="KW-0472">Membrane</keyword>
<dbReference type="SUPFAM" id="SSF81324">
    <property type="entry name" value="Voltage-gated potassium channels"/>
    <property type="match status" value="1"/>
</dbReference>
<dbReference type="PANTHER" id="PTHR11537:SF254">
    <property type="entry name" value="POTASSIUM VOLTAGE-GATED CHANNEL PROTEIN SHAB"/>
    <property type="match status" value="1"/>
</dbReference>
<keyword evidence="8 12" id="KW-1133">Transmembrane helix</keyword>
<keyword evidence="4 12" id="KW-0812">Transmembrane</keyword>
<dbReference type="Gene3D" id="1.20.5.110">
    <property type="match status" value="1"/>
</dbReference>
<keyword evidence="15" id="KW-1185">Reference proteome</keyword>
<evidence type="ECO:0000256" key="2">
    <source>
        <dbReference type="ARBA" id="ARBA00022448"/>
    </source>
</evidence>
<evidence type="ECO:0000256" key="10">
    <source>
        <dbReference type="ARBA" id="ARBA00023136"/>
    </source>
</evidence>
<dbReference type="PRINTS" id="PR00169">
    <property type="entry name" value="KCHANNEL"/>
</dbReference>
<evidence type="ECO:0000256" key="1">
    <source>
        <dbReference type="ARBA" id="ARBA00004141"/>
    </source>
</evidence>
<evidence type="ECO:0000256" key="11">
    <source>
        <dbReference type="ARBA" id="ARBA00023303"/>
    </source>
</evidence>
<dbReference type="PANTHER" id="PTHR11537">
    <property type="entry name" value="VOLTAGE-GATED POTASSIUM CHANNEL"/>
    <property type="match status" value="1"/>
</dbReference>
<dbReference type="Gene3D" id="1.10.287.70">
    <property type="match status" value="1"/>
</dbReference>
<feature type="transmembrane region" description="Helical" evidence="12">
    <location>
        <begin position="142"/>
        <end position="164"/>
    </location>
</feature>
<keyword evidence="7" id="KW-0630">Potassium</keyword>
<feature type="transmembrane region" description="Helical" evidence="12">
    <location>
        <begin position="205"/>
        <end position="230"/>
    </location>
</feature>
<dbReference type="InterPro" id="IPR005821">
    <property type="entry name" value="Ion_trans_dom"/>
</dbReference>
<sequence>MSVPPSEHEQQQHQRWELLRRLDRLTNLPMTLLAFVWLALLIVDLTAGLSSFWQTVSNLIWVLSILDFLLALLVAPDRTRYLRANLLTAFSLLLPALRILKIFRAFRALRLLRATRSINLLRLLTSLNRGLKAVGGAVRQRGLGYVVLLTTILTLGGAAGMLAFERSQTPGGPGLNTYPEALWWTAMLMTSLGSDYWPVSLEGRLLTFLLALYALAVFGYITAAIASLFIDQDRKQAPLGGSNPSSLETELRAIRQELNALRAERTGQQDP</sequence>
<protein>
    <recommendedName>
        <fullName evidence="13">Ion transport domain-containing protein</fullName>
    </recommendedName>
</protein>
<evidence type="ECO:0000256" key="3">
    <source>
        <dbReference type="ARBA" id="ARBA00022538"/>
    </source>
</evidence>
<feature type="transmembrane region" description="Helical" evidence="12">
    <location>
        <begin position="81"/>
        <end position="100"/>
    </location>
</feature>
<keyword evidence="9" id="KW-0406">Ion transport</keyword>
<evidence type="ECO:0000256" key="9">
    <source>
        <dbReference type="ARBA" id="ARBA00023065"/>
    </source>
</evidence>
<comment type="caution">
    <text evidence="14">The sequence shown here is derived from an EMBL/GenBank/DDBJ whole genome shotgun (WGS) entry which is preliminary data.</text>
</comment>
<evidence type="ECO:0000259" key="13">
    <source>
        <dbReference type="Pfam" id="PF00520"/>
    </source>
</evidence>
<accession>A0ABQ2ERP3</accession>
<dbReference type="Pfam" id="PF00520">
    <property type="entry name" value="Ion_trans"/>
    <property type="match status" value="1"/>
</dbReference>
<dbReference type="InterPro" id="IPR028325">
    <property type="entry name" value="VG_K_chnl"/>
</dbReference>
<keyword evidence="6" id="KW-0851">Voltage-gated channel</keyword>
<proteinExistence type="predicted"/>
<dbReference type="RefSeq" id="WP_229780643.1">
    <property type="nucleotide sequence ID" value="NZ_BMPP01000003.1"/>
</dbReference>
<dbReference type="InterPro" id="IPR027359">
    <property type="entry name" value="Volt_channel_dom_sf"/>
</dbReference>